<comment type="caution">
    <text evidence="1">The sequence shown here is derived from an EMBL/GenBank/DDBJ whole genome shotgun (WGS) entry which is preliminary data.</text>
</comment>
<protein>
    <submittedName>
        <fullName evidence="1">Uncharacterized protein</fullName>
    </submittedName>
</protein>
<sequence>MLKQQDYILNTQEEYKQIDSVKKMIQDIHESGNFFHLSLKTLELIRRFNMLFVRVFEKNDESPSVFNQLVILSHHLEEQLLREN</sequence>
<accession>A0A9X1UWG1</accession>
<dbReference type="RefSeq" id="WP_240098180.1">
    <property type="nucleotide sequence ID" value="NZ_JAJSON010000019.1"/>
</dbReference>
<dbReference type="AlphaFoldDB" id="A0A9X1UWG1"/>
<organism evidence="1 2">
    <name type="scientific">Christiangramia crocea</name>
    <dbReference type="NCBI Taxonomy" id="2904124"/>
    <lineage>
        <taxon>Bacteria</taxon>
        <taxon>Pseudomonadati</taxon>
        <taxon>Bacteroidota</taxon>
        <taxon>Flavobacteriia</taxon>
        <taxon>Flavobacteriales</taxon>
        <taxon>Flavobacteriaceae</taxon>
        <taxon>Christiangramia</taxon>
    </lineage>
</organism>
<evidence type="ECO:0000313" key="2">
    <source>
        <dbReference type="Proteomes" id="UP001139344"/>
    </source>
</evidence>
<dbReference type="EMBL" id="JAJSON010000019">
    <property type="protein sequence ID" value="MCG9971692.1"/>
    <property type="molecule type" value="Genomic_DNA"/>
</dbReference>
<name>A0A9X1UWG1_9FLAO</name>
<gene>
    <name evidence="1" type="ORF">LU635_08595</name>
</gene>
<keyword evidence="2" id="KW-1185">Reference proteome</keyword>
<evidence type="ECO:0000313" key="1">
    <source>
        <dbReference type="EMBL" id="MCG9971692.1"/>
    </source>
</evidence>
<reference evidence="1" key="1">
    <citation type="submission" date="2021-12" db="EMBL/GenBank/DDBJ databases">
        <title>Description of Gramella crocea sp. nov., a new bacterium isolated from activated sludge.</title>
        <authorList>
            <person name="Zhang X."/>
        </authorList>
    </citation>
    <scope>NUCLEOTIDE SEQUENCE</scope>
    <source>
        <strain evidence="1">YB25</strain>
    </source>
</reference>
<proteinExistence type="predicted"/>
<dbReference type="Proteomes" id="UP001139344">
    <property type="component" value="Unassembled WGS sequence"/>
</dbReference>